<accession>A0A1I8A2C1</accession>
<protein>
    <submittedName>
        <fullName evidence="2">Ras-GEF domain-containing protein</fullName>
    </submittedName>
</protein>
<evidence type="ECO:0000313" key="2">
    <source>
        <dbReference type="WBParaSite" id="L893_g31874.t1"/>
    </source>
</evidence>
<organism evidence="1 2">
    <name type="scientific">Steinernema glaseri</name>
    <dbReference type="NCBI Taxonomy" id="37863"/>
    <lineage>
        <taxon>Eukaryota</taxon>
        <taxon>Metazoa</taxon>
        <taxon>Ecdysozoa</taxon>
        <taxon>Nematoda</taxon>
        <taxon>Chromadorea</taxon>
        <taxon>Rhabditida</taxon>
        <taxon>Tylenchina</taxon>
        <taxon>Panagrolaimomorpha</taxon>
        <taxon>Strongyloidoidea</taxon>
        <taxon>Steinernematidae</taxon>
        <taxon>Steinernema</taxon>
    </lineage>
</organism>
<sequence length="103" mass="12101">MDRIPLDFVERVVNLLSYDNFLNTSDDIYHSYGNPEEHKAYADTKSRERHAASFSRLSQPWPQVAASLKECFIKNMSFRSGHPDLEPKEARPQRYFFYGKQVL</sequence>
<name>A0A1I8A2C1_9BILA</name>
<proteinExistence type="predicted"/>
<evidence type="ECO:0000313" key="1">
    <source>
        <dbReference type="Proteomes" id="UP000095287"/>
    </source>
</evidence>
<keyword evidence="1" id="KW-1185">Reference proteome</keyword>
<dbReference type="WBParaSite" id="L893_g31874.t1">
    <property type="protein sequence ID" value="L893_g31874.t1"/>
    <property type="gene ID" value="L893_g31874"/>
</dbReference>
<reference evidence="2" key="1">
    <citation type="submission" date="2016-11" db="UniProtKB">
        <authorList>
            <consortium name="WormBaseParasite"/>
        </authorList>
    </citation>
    <scope>IDENTIFICATION</scope>
</reference>
<dbReference type="AlphaFoldDB" id="A0A1I8A2C1"/>
<dbReference type="Proteomes" id="UP000095287">
    <property type="component" value="Unplaced"/>
</dbReference>